<dbReference type="Pfam" id="PF13391">
    <property type="entry name" value="HNH_2"/>
    <property type="match status" value="1"/>
</dbReference>
<gene>
    <name evidence="2" type="ORF">M422DRAFT_34049</name>
</gene>
<dbReference type="AlphaFoldDB" id="A0A0C9VH44"/>
<sequence length="351" mass="38729">MGSVVSFKELGIDIEKVIVDSKTLTTALVREARVIAKSTRDVVLHSYRTHTVYVGVLLEALLDYAGKEVIPGRGGDVTGERYSAGVICAAYTVKKVSEAAQAWFQSMILPMKTAGSTRTVEPSEAQTPLEELEEMSAMVEPATRNGQAWLRKEVCRRENFRCVIHQEIDKEAPPEAPDPTGKRPTVTTLEVAHIVPFSLNDFVSDDNNTILESAVTWVMIKHWTAISIQELIGEGINEPANAILFCANGHKQFGDFSVHFEPTDVEHCYVTSSQFDEFDNINVDFRSNSGIPPPDPRYLALHAAFAKVLFASGAGEYIERYYRDQAELGVLASDGSTDVSILLSRLYIIGL</sequence>
<accession>A0A0C9VH44</accession>
<feature type="non-terminal residue" evidence="2">
    <location>
        <position position="351"/>
    </location>
</feature>
<dbReference type="EMBL" id="KN837174">
    <property type="protein sequence ID" value="KIJ36880.1"/>
    <property type="molecule type" value="Genomic_DNA"/>
</dbReference>
<reference evidence="2 3" key="1">
    <citation type="submission" date="2014-06" db="EMBL/GenBank/DDBJ databases">
        <title>Evolutionary Origins and Diversification of the Mycorrhizal Mutualists.</title>
        <authorList>
            <consortium name="DOE Joint Genome Institute"/>
            <consortium name="Mycorrhizal Genomics Consortium"/>
            <person name="Kohler A."/>
            <person name="Kuo A."/>
            <person name="Nagy L.G."/>
            <person name="Floudas D."/>
            <person name="Copeland A."/>
            <person name="Barry K.W."/>
            <person name="Cichocki N."/>
            <person name="Veneault-Fourrey C."/>
            <person name="LaButti K."/>
            <person name="Lindquist E.A."/>
            <person name="Lipzen A."/>
            <person name="Lundell T."/>
            <person name="Morin E."/>
            <person name="Murat C."/>
            <person name="Riley R."/>
            <person name="Ohm R."/>
            <person name="Sun H."/>
            <person name="Tunlid A."/>
            <person name="Henrissat B."/>
            <person name="Grigoriev I.V."/>
            <person name="Hibbett D.S."/>
            <person name="Martin F."/>
        </authorList>
    </citation>
    <scope>NUCLEOTIDE SEQUENCE [LARGE SCALE GENOMIC DNA]</scope>
    <source>
        <strain evidence="2 3">SS14</strain>
    </source>
</reference>
<organism evidence="2 3">
    <name type="scientific">Sphaerobolus stellatus (strain SS14)</name>
    <dbReference type="NCBI Taxonomy" id="990650"/>
    <lineage>
        <taxon>Eukaryota</taxon>
        <taxon>Fungi</taxon>
        <taxon>Dikarya</taxon>
        <taxon>Basidiomycota</taxon>
        <taxon>Agaricomycotina</taxon>
        <taxon>Agaricomycetes</taxon>
        <taxon>Phallomycetidae</taxon>
        <taxon>Geastrales</taxon>
        <taxon>Sphaerobolaceae</taxon>
        <taxon>Sphaerobolus</taxon>
    </lineage>
</organism>
<feature type="domain" description="HNH nuclease" evidence="1">
    <location>
        <begin position="179"/>
        <end position="261"/>
    </location>
</feature>
<evidence type="ECO:0000313" key="2">
    <source>
        <dbReference type="EMBL" id="KIJ36880.1"/>
    </source>
</evidence>
<dbReference type="HOGENOM" id="CLU_065862_0_0_1"/>
<dbReference type="Proteomes" id="UP000054279">
    <property type="component" value="Unassembled WGS sequence"/>
</dbReference>
<protein>
    <submittedName>
        <fullName evidence="2">Unplaced genomic scaffold SPHSTscaffold_99, whole genome shotgun sequence</fullName>
    </submittedName>
</protein>
<evidence type="ECO:0000313" key="3">
    <source>
        <dbReference type="Proteomes" id="UP000054279"/>
    </source>
</evidence>
<evidence type="ECO:0000259" key="1">
    <source>
        <dbReference type="Pfam" id="PF13391"/>
    </source>
</evidence>
<dbReference type="InterPro" id="IPR003615">
    <property type="entry name" value="HNH_nuc"/>
</dbReference>
<dbReference type="OrthoDB" id="3163863at2759"/>
<name>A0A0C9VH44_SPHS4</name>
<proteinExistence type="predicted"/>
<keyword evidence="3" id="KW-1185">Reference proteome</keyword>